<feature type="compositionally biased region" description="Polar residues" evidence="1">
    <location>
        <begin position="271"/>
        <end position="283"/>
    </location>
</feature>
<reference evidence="2 3" key="1">
    <citation type="submission" date="2014-06" db="EMBL/GenBank/DDBJ databases">
        <authorList>
            <person name="Bishop-Lilly K.A."/>
            <person name="Broomall S.M."/>
            <person name="Chain P.S."/>
            <person name="Chertkov O."/>
            <person name="Coyne S.R."/>
            <person name="Daligault H.E."/>
            <person name="Davenport K.W."/>
            <person name="Erkkila T."/>
            <person name="Frey K.G."/>
            <person name="Gibbons H.S."/>
            <person name="Gu W."/>
            <person name="Jaissle J."/>
            <person name="Johnson S.L."/>
            <person name="Koroleva G.I."/>
            <person name="Ladner J.T."/>
            <person name="Lo C.-C."/>
            <person name="Minogue T.D."/>
            <person name="Munk C."/>
            <person name="Palacios G.F."/>
            <person name="Redden C.L."/>
            <person name="Rosenzweig C.N."/>
            <person name="Scholz M.B."/>
            <person name="Teshima H."/>
            <person name="Xu Y."/>
        </authorList>
    </citation>
    <scope>NUCLEOTIDE SEQUENCE [LARGE SCALE GENOMIC DNA]</scope>
    <source>
        <strain evidence="2 3">EO147</strain>
    </source>
</reference>
<evidence type="ECO:0000313" key="2">
    <source>
        <dbReference type="EMBL" id="AIO68594.1"/>
    </source>
</evidence>
<name>A0AAI8BAQ7_9BURK</name>
<feature type="region of interest" description="Disordered" evidence="1">
    <location>
        <begin position="237"/>
        <end position="283"/>
    </location>
</feature>
<evidence type="ECO:0000256" key="1">
    <source>
        <dbReference type="SAM" id="MobiDB-lite"/>
    </source>
</evidence>
<feature type="compositionally biased region" description="Basic and acidic residues" evidence="1">
    <location>
        <begin position="255"/>
        <end position="267"/>
    </location>
</feature>
<dbReference type="EMBL" id="CP008727">
    <property type="protein sequence ID" value="AIO68594.1"/>
    <property type="molecule type" value="Genomic_DNA"/>
</dbReference>
<protein>
    <submittedName>
        <fullName evidence="2">Uncharacterized protein</fullName>
    </submittedName>
</protein>
<feature type="compositionally biased region" description="Basic residues" evidence="1">
    <location>
        <begin position="92"/>
        <end position="101"/>
    </location>
</feature>
<keyword evidence="3" id="KW-1185">Reference proteome</keyword>
<feature type="region of interest" description="Disordered" evidence="1">
    <location>
        <begin position="92"/>
        <end position="122"/>
    </location>
</feature>
<proteinExistence type="predicted"/>
<sequence length="283" mass="31492">MSSVWVMPQTHERRDRNALFRAALDSRAAVWRCSTWRAAASRPARRRRCVALYGDSNSTALPGCAGASAAKRVASPPSSPNTRRTTIQRRIDRHARCRSRAKRGDESKAARRATGTPPASTTRANTLIACNVSIHSPFSFSFSSSRPHGRGIALRRRIAASPHRRGGASARRTDSSRRRIERRGENRLIGVGRNVPARVLRPIDHVARFDRRAGQRADAAPARDAFRPDLPAVVRGSRIAPRDLDRAPRPPFPMADRRRARGVEPRRLPRSSFTTQGTRANLR</sequence>
<organism evidence="2 3">
    <name type="scientific">Burkholderia oklahomensis</name>
    <dbReference type="NCBI Taxonomy" id="342113"/>
    <lineage>
        <taxon>Bacteria</taxon>
        <taxon>Pseudomonadati</taxon>
        <taxon>Pseudomonadota</taxon>
        <taxon>Betaproteobacteria</taxon>
        <taxon>Burkholderiales</taxon>
        <taxon>Burkholderiaceae</taxon>
        <taxon>Burkholderia</taxon>
        <taxon>pseudomallei group</taxon>
    </lineage>
</organism>
<gene>
    <name evidence="2" type="ORF">DM82_4537</name>
</gene>
<dbReference type="KEGG" id="bok:DM82_4537"/>
<accession>A0AAI8BAQ7</accession>
<evidence type="ECO:0000313" key="3">
    <source>
        <dbReference type="Proteomes" id="UP000029424"/>
    </source>
</evidence>
<dbReference type="AlphaFoldDB" id="A0AAI8BAQ7"/>
<dbReference type="Proteomes" id="UP000029424">
    <property type="component" value="Chromosome 2"/>
</dbReference>